<dbReference type="PANTHER" id="PTHR43806:SF11">
    <property type="entry name" value="CEREVISIN-RELATED"/>
    <property type="match status" value="1"/>
</dbReference>
<keyword evidence="4" id="KW-0720">Serine protease</keyword>
<dbReference type="InterPro" id="IPR050131">
    <property type="entry name" value="Peptidase_S8_subtilisin-like"/>
</dbReference>
<dbReference type="InterPro" id="IPR015500">
    <property type="entry name" value="Peptidase_S8_subtilisin-rel"/>
</dbReference>
<dbReference type="SUPFAM" id="SSF52743">
    <property type="entry name" value="Subtilisin-like"/>
    <property type="match status" value="1"/>
</dbReference>
<evidence type="ECO:0000256" key="1">
    <source>
        <dbReference type="ARBA" id="ARBA00011073"/>
    </source>
</evidence>
<evidence type="ECO:0000256" key="2">
    <source>
        <dbReference type="ARBA" id="ARBA00022670"/>
    </source>
</evidence>
<dbReference type="GO" id="GO:0005615">
    <property type="term" value="C:extracellular space"/>
    <property type="evidence" value="ECO:0007669"/>
    <property type="project" value="TreeGrafter"/>
</dbReference>
<dbReference type="InterPro" id="IPR036852">
    <property type="entry name" value="Peptidase_S8/S53_dom_sf"/>
</dbReference>
<dbReference type="GO" id="GO:0006508">
    <property type="term" value="P:proteolysis"/>
    <property type="evidence" value="ECO:0007669"/>
    <property type="project" value="UniProtKB-KW"/>
</dbReference>
<dbReference type="Proteomes" id="UP000305546">
    <property type="component" value="Unassembled WGS sequence"/>
</dbReference>
<feature type="region of interest" description="Disordered" evidence="6">
    <location>
        <begin position="1"/>
        <end position="24"/>
    </location>
</feature>
<feature type="domain" description="Peptidase S8/S53" evidence="7">
    <location>
        <begin position="49"/>
        <end position="268"/>
    </location>
</feature>
<accession>A0A5C4LQ83</accession>
<feature type="compositionally biased region" description="Low complexity" evidence="6">
    <location>
        <begin position="1"/>
        <end position="13"/>
    </location>
</feature>
<keyword evidence="2" id="KW-0645">Protease</keyword>
<feature type="region of interest" description="Disordered" evidence="6">
    <location>
        <begin position="265"/>
        <end position="288"/>
    </location>
</feature>
<dbReference type="Pfam" id="PF00082">
    <property type="entry name" value="Peptidase_S8"/>
    <property type="match status" value="1"/>
</dbReference>
<dbReference type="AlphaFoldDB" id="A0A5C4LQ83"/>
<proteinExistence type="inferred from homology"/>
<dbReference type="EMBL" id="VDFW01000044">
    <property type="protein sequence ID" value="TNC20328.1"/>
    <property type="molecule type" value="Genomic_DNA"/>
</dbReference>
<sequence>MTAAVPALADPAAQENPPSWGLDRVDQRGLAADHSYHYDTTADTVTAYVIDTGVDAKQPEFEGRVEPGQNFVDGTTDTSDGNGDGTHLASILGGRDFGVAKKVHIVPVKVLDDGGNGNLVNIIAGIGWVTQNAKQPAVAVLGIGGPGNVQLDNAVKALAAVMPVAVPAGWSAADVSTVSPARVPDVLTVGATDIHDAIAPKSNFGAGVDLFAPGVDVPTANGSASGASMAAAFVAGAAALYRAQHPDANPAQVSQALVGDATTNALTGVPDGTPNRLLYTLDTPPGTD</sequence>
<evidence type="ECO:0000256" key="5">
    <source>
        <dbReference type="PROSITE-ProRule" id="PRU01240"/>
    </source>
</evidence>
<keyword evidence="9" id="KW-1185">Reference proteome</keyword>
<evidence type="ECO:0000313" key="9">
    <source>
        <dbReference type="Proteomes" id="UP000305546"/>
    </source>
</evidence>
<name>A0A5C4LQ83_9PSEU</name>
<evidence type="ECO:0000256" key="6">
    <source>
        <dbReference type="SAM" id="MobiDB-lite"/>
    </source>
</evidence>
<dbReference type="RefSeq" id="WP_139100394.1">
    <property type="nucleotide sequence ID" value="NZ_VDFW01000044.1"/>
</dbReference>
<dbReference type="OrthoDB" id="9766923at2"/>
<dbReference type="InterPro" id="IPR034193">
    <property type="entry name" value="PCSK9_ProteinaseK-like"/>
</dbReference>
<dbReference type="PANTHER" id="PTHR43806">
    <property type="entry name" value="PEPTIDASE S8"/>
    <property type="match status" value="1"/>
</dbReference>
<keyword evidence="3" id="KW-0378">Hydrolase</keyword>
<evidence type="ECO:0000313" key="8">
    <source>
        <dbReference type="EMBL" id="TNC20328.1"/>
    </source>
</evidence>
<comment type="caution">
    <text evidence="5">Lacks conserved residue(s) required for the propagation of feature annotation.</text>
</comment>
<reference evidence="8 9" key="1">
    <citation type="submission" date="2019-06" db="EMBL/GenBank/DDBJ databases">
        <title>Amycolatopsis alkalitolerans sp. nov., isolated from Gastrodia elata Blume.</title>
        <authorList>
            <person name="Narsing Rao M.P."/>
            <person name="Li W.J."/>
        </authorList>
    </citation>
    <scope>NUCLEOTIDE SEQUENCE [LARGE SCALE GENOMIC DNA]</scope>
    <source>
        <strain evidence="8 9">SYSUP0005</strain>
    </source>
</reference>
<protein>
    <submittedName>
        <fullName evidence="8">S8 family peptidase</fullName>
    </submittedName>
</protein>
<evidence type="ECO:0000256" key="4">
    <source>
        <dbReference type="ARBA" id="ARBA00022825"/>
    </source>
</evidence>
<dbReference type="PRINTS" id="PR00723">
    <property type="entry name" value="SUBTILISIN"/>
</dbReference>
<dbReference type="Gene3D" id="3.40.50.200">
    <property type="entry name" value="Peptidase S8/S53 domain"/>
    <property type="match status" value="1"/>
</dbReference>
<evidence type="ECO:0000259" key="7">
    <source>
        <dbReference type="Pfam" id="PF00082"/>
    </source>
</evidence>
<dbReference type="GO" id="GO:0004252">
    <property type="term" value="F:serine-type endopeptidase activity"/>
    <property type="evidence" value="ECO:0007669"/>
    <property type="project" value="InterPro"/>
</dbReference>
<dbReference type="CDD" id="cd04077">
    <property type="entry name" value="Peptidases_S8_PCSK9_ProteinaseK_like"/>
    <property type="match status" value="1"/>
</dbReference>
<feature type="region of interest" description="Disordered" evidence="6">
    <location>
        <begin position="64"/>
        <end position="84"/>
    </location>
</feature>
<evidence type="ECO:0000256" key="3">
    <source>
        <dbReference type="ARBA" id="ARBA00022801"/>
    </source>
</evidence>
<organism evidence="8 9">
    <name type="scientific">Amycolatopsis alkalitolerans</name>
    <dbReference type="NCBI Taxonomy" id="2547244"/>
    <lineage>
        <taxon>Bacteria</taxon>
        <taxon>Bacillati</taxon>
        <taxon>Actinomycetota</taxon>
        <taxon>Actinomycetes</taxon>
        <taxon>Pseudonocardiales</taxon>
        <taxon>Pseudonocardiaceae</taxon>
        <taxon>Amycolatopsis</taxon>
    </lineage>
</organism>
<gene>
    <name evidence="8" type="ORF">FG385_31065</name>
</gene>
<dbReference type="PROSITE" id="PS51892">
    <property type="entry name" value="SUBTILASE"/>
    <property type="match status" value="1"/>
</dbReference>
<comment type="similarity">
    <text evidence="1 5">Belongs to the peptidase S8 family.</text>
</comment>
<dbReference type="InterPro" id="IPR000209">
    <property type="entry name" value="Peptidase_S8/S53_dom"/>
</dbReference>
<comment type="caution">
    <text evidence="8">The sequence shown here is derived from an EMBL/GenBank/DDBJ whole genome shotgun (WGS) entry which is preliminary data.</text>
</comment>